<evidence type="ECO:0000256" key="1">
    <source>
        <dbReference type="SAM" id="MobiDB-lite"/>
    </source>
</evidence>
<organism evidence="2 3">
    <name type="scientific">Bartonella clarridgeiae (strain CCUG 45776 / CIP 104772 / 73)</name>
    <dbReference type="NCBI Taxonomy" id="696125"/>
    <lineage>
        <taxon>Bacteria</taxon>
        <taxon>Pseudomonadati</taxon>
        <taxon>Pseudomonadota</taxon>
        <taxon>Alphaproteobacteria</taxon>
        <taxon>Hyphomicrobiales</taxon>
        <taxon>Bartonellaceae</taxon>
        <taxon>Bartonella</taxon>
    </lineage>
</organism>
<feature type="region of interest" description="Disordered" evidence="1">
    <location>
        <begin position="92"/>
        <end position="120"/>
    </location>
</feature>
<evidence type="ECO:0000313" key="3">
    <source>
        <dbReference type="Proteomes" id="UP000009101"/>
    </source>
</evidence>
<name>E6YH34_BARC7</name>
<sequence>MQSERIASSMHFTMLVPLVAFPKNGVQSVQNFTKMAPVVEPMPHYPLSANISDMLAHINELIRQKIMKPVTDNDDFLFLNAAEKYKSQSIQQHTTVEKAEPHMAQKVEEKITATEKENIA</sequence>
<dbReference type="OrthoDB" id="7926415at2"/>
<protein>
    <submittedName>
        <fullName evidence="2">Uncharacterized protein</fullName>
    </submittedName>
</protein>
<dbReference type="KEGG" id="bcd:BARCL_0491"/>
<dbReference type="Proteomes" id="UP000009101">
    <property type="component" value="Chromosome"/>
</dbReference>
<dbReference type="AlphaFoldDB" id="E6YH34"/>
<keyword evidence="3" id="KW-1185">Reference proteome</keyword>
<proteinExistence type="predicted"/>
<gene>
    <name evidence="2" type="ordered locus">BARCL_0491</name>
</gene>
<evidence type="ECO:0000313" key="2">
    <source>
        <dbReference type="EMBL" id="CBI76172.1"/>
    </source>
</evidence>
<dbReference type="RefSeq" id="WP_013544836.1">
    <property type="nucleotide sequence ID" value="NC_014932.1"/>
</dbReference>
<feature type="compositionally biased region" description="Basic and acidic residues" evidence="1">
    <location>
        <begin position="95"/>
        <end position="120"/>
    </location>
</feature>
<dbReference type="EMBL" id="FN645454">
    <property type="protein sequence ID" value="CBI76172.1"/>
    <property type="molecule type" value="Genomic_DNA"/>
</dbReference>
<dbReference type="HOGENOM" id="CLU_2091985_0_0_5"/>
<dbReference type="eggNOG" id="ENOG503143C">
    <property type="taxonomic scope" value="Bacteria"/>
</dbReference>
<accession>E6YH34</accession>
<reference evidence="3" key="1">
    <citation type="submission" date="2009-11" db="EMBL/GenBank/DDBJ databases">
        <title>Genome sequencing of Bartonella species and comparative genomics.</title>
        <authorList>
            <person name="Engel P."/>
            <person name="Salzburger W."/>
            <person name="Marius L."/>
            <person name="Chao-Chin C."/>
            <person name="Soichi M."/>
            <person name="Christa L."/>
            <person name="Alexandra C."/>
            <person name="Aurelie L."/>
            <person name="Claudine M."/>
            <person name="Stephan S.C."/>
            <person name="Christoph D."/>
        </authorList>
    </citation>
    <scope>NUCLEOTIDE SEQUENCE [LARGE SCALE GENOMIC DNA]</scope>
    <source>
        <strain evidence="3">CIP 104772 / 73</strain>
    </source>
</reference>
<reference evidence="2 3" key="2">
    <citation type="journal article" date="2011" name="PLoS Genet.">
        <title>Parallel evolution of a type IV secretion system in radiating lineages of the host-restricted bacterial pathogen Bartonella.</title>
        <authorList>
            <person name="Engel P."/>
            <person name="Salzburger W."/>
            <person name="Liesch M."/>
            <person name="Chang C.C."/>
            <person name="Maruyama S."/>
            <person name="Lanz C."/>
            <person name="Calteau A."/>
            <person name="Lajus A."/>
            <person name="Medigue C."/>
            <person name="Schuster S.C."/>
            <person name="Dehio C."/>
        </authorList>
    </citation>
    <scope>NUCLEOTIDE SEQUENCE [LARGE SCALE GENOMIC DNA]</scope>
    <source>
        <strain evidence="3">CIP 104772 / 73</strain>
    </source>
</reference>